<sequence length="88" mass="9349">MILSYNSGRILPPGTRAWPQNFQDDRGRPLDAIAAHAGNAILFSSANHTISAALNLADRSGLAIFAFADVSKISIPPAGLWSGQTKQM</sequence>
<comment type="caution">
    <text evidence="1">The sequence shown here is derived from an EMBL/GenBank/DDBJ whole genome shotgun (WGS) entry which is preliminary data.</text>
</comment>
<organism evidence="1 2">
    <name type="scientific">Mesorhizobium dulcispinae</name>
    <dbReference type="NCBI Taxonomy" id="3072316"/>
    <lineage>
        <taxon>Bacteria</taxon>
        <taxon>Pseudomonadati</taxon>
        <taxon>Pseudomonadota</taxon>
        <taxon>Alphaproteobacteria</taxon>
        <taxon>Hyphomicrobiales</taxon>
        <taxon>Phyllobacteriaceae</taxon>
        <taxon>Mesorhizobium</taxon>
    </lineage>
</organism>
<reference evidence="1 2" key="1">
    <citation type="submission" date="2023-08" db="EMBL/GenBank/DDBJ databases">
        <title>Implementing the SeqCode for naming new Mesorhizobium species isolated from Vachellia karroo root nodules.</title>
        <authorList>
            <person name="Van Lill M."/>
        </authorList>
    </citation>
    <scope>NUCLEOTIDE SEQUENCE [LARGE SCALE GENOMIC DNA]</scope>
    <source>
        <strain evidence="1 2">VK23A</strain>
    </source>
</reference>
<proteinExistence type="predicted"/>
<protein>
    <recommendedName>
        <fullName evidence="3">RES domain-containing protein</fullName>
    </recommendedName>
</protein>
<gene>
    <name evidence="1" type="ORF">RFM27_23505</name>
</gene>
<accession>A0ABU4XJY4</accession>
<keyword evidence="2" id="KW-1185">Reference proteome</keyword>
<evidence type="ECO:0000313" key="2">
    <source>
        <dbReference type="Proteomes" id="UP001271780"/>
    </source>
</evidence>
<dbReference type="Proteomes" id="UP001271780">
    <property type="component" value="Unassembled WGS sequence"/>
</dbReference>
<name>A0ABU4XJY4_9HYPH</name>
<dbReference type="RefSeq" id="WP_320263667.1">
    <property type="nucleotide sequence ID" value="NZ_JAVIIX010000015.1"/>
</dbReference>
<evidence type="ECO:0000313" key="1">
    <source>
        <dbReference type="EMBL" id="MDX8475064.1"/>
    </source>
</evidence>
<evidence type="ECO:0008006" key="3">
    <source>
        <dbReference type="Google" id="ProtNLM"/>
    </source>
</evidence>
<dbReference type="EMBL" id="JAVIIZ010000016">
    <property type="protein sequence ID" value="MDX8475064.1"/>
    <property type="molecule type" value="Genomic_DNA"/>
</dbReference>